<keyword evidence="1" id="KW-0479">Metal-binding</keyword>
<dbReference type="SUPFAM" id="SSF57667">
    <property type="entry name" value="beta-beta-alpha zinc fingers"/>
    <property type="match status" value="1"/>
</dbReference>
<dbReference type="PROSITE" id="PS50157">
    <property type="entry name" value="ZINC_FINGER_C2H2_2"/>
    <property type="match status" value="1"/>
</dbReference>
<sequence length="143" mass="15818">HSLWAEHLPWPPPDDVVQNYLHSEGQPDQTDATVRGPFWCCRCRLSLTSEASLKRHHRSVKHLNKQQQSVGSPRSRSPSPVAGVDYCIECGLSVRHLSGGLALHRATSRHYVSVAKLMGMYEAPPQLPPPQTVPPMLNGTGIK</sequence>
<feature type="compositionally biased region" description="Low complexity" evidence="2">
    <location>
        <begin position="66"/>
        <end position="80"/>
    </location>
</feature>
<feature type="domain" description="C2H2-type" evidence="3">
    <location>
        <begin position="38"/>
        <end position="67"/>
    </location>
</feature>
<evidence type="ECO:0000259" key="3">
    <source>
        <dbReference type="PROSITE" id="PS50157"/>
    </source>
</evidence>
<evidence type="ECO:0000313" key="4">
    <source>
        <dbReference type="EMBL" id="PAA46926.1"/>
    </source>
</evidence>
<proteinExistence type="predicted"/>
<keyword evidence="5" id="KW-1185">Reference proteome</keyword>
<keyword evidence="1" id="KW-0862">Zinc</keyword>
<dbReference type="InterPro" id="IPR036236">
    <property type="entry name" value="Znf_C2H2_sf"/>
</dbReference>
<dbReference type="InterPro" id="IPR013087">
    <property type="entry name" value="Znf_C2H2_type"/>
</dbReference>
<name>A0A267DCQ9_9PLAT</name>
<evidence type="ECO:0000256" key="2">
    <source>
        <dbReference type="SAM" id="MobiDB-lite"/>
    </source>
</evidence>
<evidence type="ECO:0000313" key="5">
    <source>
        <dbReference type="Proteomes" id="UP000215902"/>
    </source>
</evidence>
<organism evidence="4 5">
    <name type="scientific">Macrostomum lignano</name>
    <dbReference type="NCBI Taxonomy" id="282301"/>
    <lineage>
        <taxon>Eukaryota</taxon>
        <taxon>Metazoa</taxon>
        <taxon>Spiralia</taxon>
        <taxon>Lophotrochozoa</taxon>
        <taxon>Platyhelminthes</taxon>
        <taxon>Rhabditophora</taxon>
        <taxon>Macrostomorpha</taxon>
        <taxon>Macrostomida</taxon>
        <taxon>Macrostomidae</taxon>
        <taxon>Macrostomum</taxon>
    </lineage>
</organism>
<reference evidence="4 5" key="1">
    <citation type="submission" date="2017-06" db="EMBL/GenBank/DDBJ databases">
        <title>A platform for efficient transgenesis in Macrostomum lignano, a flatworm model organism for stem cell research.</title>
        <authorList>
            <person name="Berezikov E."/>
        </authorList>
    </citation>
    <scope>NUCLEOTIDE SEQUENCE [LARGE SCALE GENOMIC DNA]</scope>
    <source>
        <strain evidence="4">DV1</strain>
        <tissue evidence="4">Whole organism</tissue>
    </source>
</reference>
<dbReference type="PROSITE" id="PS00028">
    <property type="entry name" value="ZINC_FINGER_C2H2_1"/>
    <property type="match status" value="1"/>
</dbReference>
<comment type="caution">
    <text evidence="4">The sequence shown here is derived from an EMBL/GenBank/DDBJ whole genome shotgun (WGS) entry which is preliminary data.</text>
</comment>
<dbReference type="Gene3D" id="3.30.160.60">
    <property type="entry name" value="Classic Zinc Finger"/>
    <property type="match status" value="1"/>
</dbReference>
<protein>
    <recommendedName>
        <fullName evidence="3">C2H2-type domain-containing protein</fullName>
    </recommendedName>
</protein>
<dbReference type="Proteomes" id="UP000215902">
    <property type="component" value="Unassembled WGS sequence"/>
</dbReference>
<gene>
    <name evidence="4" type="ORF">BOX15_Mlig020256g4</name>
</gene>
<accession>A0A267DCQ9</accession>
<feature type="non-terminal residue" evidence="4">
    <location>
        <position position="1"/>
    </location>
</feature>
<evidence type="ECO:0000256" key="1">
    <source>
        <dbReference type="PROSITE-ProRule" id="PRU00042"/>
    </source>
</evidence>
<dbReference type="EMBL" id="NIVC01004647">
    <property type="protein sequence ID" value="PAA46926.1"/>
    <property type="molecule type" value="Genomic_DNA"/>
</dbReference>
<dbReference type="GO" id="GO:0008270">
    <property type="term" value="F:zinc ion binding"/>
    <property type="evidence" value="ECO:0007669"/>
    <property type="project" value="UniProtKB-KW"/>
</dbReference>
<dbReference type="AlphaFoldDB" id="A0A267DCQ9"/>
<keyword evidence="1" id="KW-0863">Zinc-finger</keyword>
<feature type="region of interest" description="Disordered" evidence="2">
    <location>
        <begin position="56"/>
        <end position="80"/>
    </location>
</feature>